<dbReference type="Proteomes" id="UP000037029">
    <property type="component" value="Chromosome"/>
</dbReference>
<proteinExistence type="predicted"/>
<name>A0A0J9FHN5_SPHYA</name>
<reference evidence="1 2" key="1">
    <citation type="submission" date="2017-04" db="EMBL/GenBank/DDBJ databases">
        <title>Characterization, genome and methylation analysis of a phthalic acid esters degrading strain Sphingobium yanoikuyae SHJ.</title>
        <authorList>
            <person name="Feng L."/>
        </authorList>
    </citation>
    <scope>NUCLEOTIDE SEQUENCE [LARGE SCALE GENOMIC DNA]</scope>
    <source>
        <strain evidence="1 2">SHJ</strain>
    </source>
</reference>
<dbReference type="SUPFAM" id="SSF56059">
    <property type="entry name" value="Glutathione synthetase ATP-binding domain-like"/>
    <property type="match status" value="1"/>
</dbReference>
<sequence length="372" mass="39544">MASSHQTRFVKICPAQSGAMNNEHDRVARAELARRIARLGEATFVEHDPPGFSALDDSAQKTLFIPASTIDLAMARQLGISDESQIYGGVVPHAFVGSKVITHPLFQSSDAVPVGWHSELGAALAPHVLSGWSAFSVDAVRAAGLDLLKQGAIRLKEVEATAGLGQFVVTSPRKLEEAIAQLDTEAVARHGVVIEENLDNVITYSVGMTCLFGDLISYWGTQRLATNNDGATVYGGSTLHVVRGGFERLAGLDLADDLKQGIKKAIAYDAIVSKFYPDLIASRRNYDVAAGINSSGEIRIGVLEQSWRAGGASGAEIAAFKAFARDPELSAVTCATMEIYGEIDAAPIGSIVYYSGIDAVAGPMTKYAMELE</sequence>
<dbReference type="Pfam" id="PF11379">
    <property type="entry name" value="DUF3182"/>
    <property type="match status" value="1"/>
</dbReference>
<dbReference type="InterPro" id="IPR021519">
    <property type="entry name" value="DUF3182"/>
</dbReference>
<protein>
    <submittedName>
        <fullName evidence="1">DUF3182 domain-containing protein</fullName>
    </submittedName>
</protein>
<organism evidence="1 2">
    <name type="scientific">Sphingobium yanoikuyae</name>
    <name type="common">Sphingomonas yanoikuyae</name>
    <dbReference type="NCBI Taxonomy" id="13690"/>
    <lineage>
        <taxon>Bacteria</taxon>
        <taxon>Pseudomonadati</taxon>
        <taxon>Pseudomonadota</taxon>
        <taxon>Alphaproteobacteria</taxon>
        <taxon>Sphingomonadales</taxon>
        <taxon>Sphingomonadaceae</taxon>
        <taxon>Sphingobium</taxon>
    </lineage>
</organism>
<gene>
    <name evidence="1" type="ORF">BV87_06245</name>
</gene>
<evidence type="ECO:0000313" key="1">
    <source>
        <dbReference type="EMBL" id="ATP18022.1"/>
    </source>
</evidence>
<evidence type="ECO:0000313" key="2">
    <source>
        <dbReference type="Proteomes" id="UP000037029"/>
    </source>
</evidence>
<dbReference type="RefSeq" id="WP_048939677.1">
    <property type="nucleotide sequence ID" value="NZ_CP020925.1"/>
</dbReference>
<dbReference type="EMBL" id="CP020925">
    <property type="protein sequence ID" value="ATP18022.1"/>
    <property type="molecule type" value="Genomic_DNA"/>
</dbReference>
<dbReference type="AlphaFoldDB" id="A0A0J9FHN5"/>
<accession>A0A0J9FHN5</accession>